<dbReference type="GO" id="GO:0004519">
    <property type="term" value="F:endonuclease activity"/>
    <property type="evidence" value="ECO:0007669"/>
    <property type="project" value="UniProtKB-KW"/>
</dbReference>
<proteinExistence type="inferred from homology"/>
<evidence type="ECO:0000256" key="2">
    <source>
        <dbReference type="ARBA" id="ARBA00022747"/>
    </source>
</evidence>
<dbReference type="InterPro" id="IPR000055">
    <property type="entry name" value="Restrct_endonuc_typeI_TRD"/>
</dbReference>
<gene>
    <name evidence="6" type="ORF">EBF16_15700</name>
</gene>
<organism evidence="6 7">
    <name type="scientific">Sphingobium yanoikuyae</name>
    <name type="common">Sphingomonas yanoikuyae</name>
    <dbReference type="NCBI Taxonomy" id="13690"/>
    <lineage>
        <taxon>Bacteria</taxon>
        <taxon>Pseudomonadati</taxon>
        <taxon>Pseudomonadota</taxon>
        <taxon>Alphaproteobacteria</taxon>
        <taxon>Sphingomonadales</taxon>
        <taxon>Sphingomonadaceae</taxon>
        <taxon>Sphingobium</taxon>
    </lineage>
</organism>
<dbReference type="PANTHER" id="PTHR43140:SF1">
    <property type="entry name" value="TYPE I RESTRICTION ENZYME ECOKI SPECIFICITY SUBUNIT"/>
    <property type="match status" value="1"/>
</dbReference>
<dbReference type="Gene3D" id="3.90.220.20">
    <property type="entry name" value="DNA methylase specificity domains"/>
    <property type="match status" value="2"/>
</dbReference>
<name>A0A3G2USH2_SPHYA</name>
<keyword evidence="2" id="KW-0680">Restriction system</keyword>
<keyword evidence="3" id="KW-0238">DNA-binding</keyword>
<evidence type="ECO:0000313" key="6">
    <source>
        <dbReference type="EMBL" id="AYO78200.1"/>
    </source>
</evidence>
<dbReference type="SUPFAM" id="SSF116734">
    <property type="entry name" value="DNA methylase specificity domain"/>
    <property type="match status" value="2"/>
</dbReference>
<dbReference type="EMBL" id="CP033230">
    <property type="protein sequence ID" value="AYO78200.1"/>
    <property type="molecule type" value="Genomic_DNA"/>
</dbReference>
<keyword evidence="6" id="KW-0378">Hydrolase</keyword>
<evidence type="ECO:0000313" key="7">
    <source>
        <dbReference type="Proteomes" id="UP000280708"/>
    </source>
</evidence>
<dbReference type="RefSeq" id="WP_122129787.1">
    <property type="nucleotide sequence ID" value="NZ_CP033230.1"/>
</dbReference>
<reference evidence="6 7" key="1">
    <citation type="submission" date="2018-10" db="EMBL/GenBank/DDBJ databases">
        <title>Characterization and genome analysis of a novel bacterium Sphingobium yanoikuyae SJTF8 capable of degrading PAHs.</title>
        <authorList>
            <person name="Yin C."/>
            <person name="Xiong W."/>
            <person name="Liang R."/>
        </authorList>
    </citation>
    <scope>NUCLEOTIDE SEQUENCE [LARGE SCALE GENOMIC DNA]</scope>
    <source>
        <strain evidence="6 7">SJTF8</strain>
    </source>
</reference>
<evidence type="ECO:0000256" key="3">
    <source>
        <dbReference type="ARBA" id="ARBA00023125"/>
    </source>
</evidence>
<dbReference type="GO" id="GO:0003677">
    <property type="term" value="F:DNA binding"/>
    <property type="evidence" value="ECO:0007669"/>
    <property type="project" value="UniProtKB-KW"/>
</dbReference>
<dbReference type="Proteomes" id="UP000280708">
    <property type="component" value="Chromosome"/>
</dbReference>
<feature type="region of interest" description="Disordered" evidence="4">
    <location>
        <begin position="429"/>
        <end position="453"/>
    </location>
</feature>
<keyword evidence="6" id="KW-0540">Nuclease</keyword>
<dbReference type="InterPro" id="IPR044946">
    <property type="entry name" value="Restrct_endonuc_typeI_TRD_sf"/>
</dbReference>
<keyword evidence="6" id="KW-0255">Endonuclease</keyword>
<dbReference type="AlphaFoldDB" id="A0A3G2USH2"/>
<dbReference type="GO" id="GO:0009307">
    <property type="term" value="P:DNA restriction-modification system"/>
    <property type="evidence" value="ECO:0007669"/>
    <property type="project" value="UniProtKB-KW"/>
</dbReference>
<feature type="domain" description="Type I restriction modification DNA specificity" evidence="5">
    <location>
        <begin position="283"/>
        <end position="384"/>
    </location>
</feature>
<accession>A0A3G2USH2</accession>
<feature type="compositionally biased region" description="Basic residues" evidence="4">
    <location>
        <begin position="444"/>
        <end position="453"/>
    </location>
</feature>
<evidence type="ECO:0000259" key="5">
    <source>
        <dbReference type="Pfam" id="PF01420"/>
    </source>
</evidence>
<dbReference type="REBASE" id="276003">
    <property type="entry name" value="S.SyaF8ORF15705P"/>
</dbReference>
<sequence>MSHLPIGWAETCIDDIAEVNPGRLGHIATDAQISFVPMPAVSDIDGEIVSPTIRPYGEVSKGYTQFRDGDVIFAKITPCMENGKIAVARALEGGMACGSTEFHVVRPSSDISPDYLWRYLRQKSFRNDAEASMTGAVGQRRVPANFLKEHRLNLPPLPEQQRIVATIDSLTGKSKRARDHLDHIPRLVEKYKQAILAAAFRGDLTREWRETRGEGPWRDVSVSDLSLSLFDGPFGSNLKSSDYTEQGIRVVRLENIGHLGFIREKQTFVSEEKYAGLTRHTLQSNDILVSSFVADEMRVCLFPHDLDTLAINKADCFCIRPDISAVIPKFVELRLASSETYKALEEAVHGATRPRISLTQLRSFRFDLPSMEEQTEIVHRIESAFAWIDRLAADSTSARKLIDHLDQSVLAKAFKGELVQQDPADEPASALLDRIRAERAATPKAKRGRKKAD</sequence>
<comment type="similarity">
    <text evidence="1">Belongs to the type-I restriction system S methylase family.</text>
</comment>
<dbReference type="CDD" id="cd17260">
    <property type="entry name" value="RMtype1_S_EcoEI-TRD1-CR1_like"/>
    <property type="match status" value="1"/>
</dbReference>
<dbReference type="PANTHER" id="PTHR43140">
    <property type="entry name" value="TYPE-1 RESTRICTION ENZYME ECOKI SPECIFICITY PROTEIN"/>
    <property type="match status" value="1"/>
</dbReference>
<feature type="domain" description="Type I restriction modification DNA specificity" evidence="5">
    <location>
        <begin position="5"/>
        <end position="172"/>
    </location>
</feature>
<protein>
    <submittedName>
        <fullName evidence="6">Type I restriction endonuclease subunit S</fullName>
    </submittedName>
</protein>
<evidence type="ECO:0000256" key="1">
    <source>
        <dbReference type="ARBA" id="ARBA00010923"/>
    </source>
</evidence>
<dbReference type="Pfam" id="PF01420">
    <property type="entry name" value="Methylase_S"/>
    <property type="match status" value="2"/>
</dbReference>
<evidence type="ECO:0000256" key="4">
    <source>
        <dbReference type="SAM" id="MobiDB-lite"/>
    </source>
</evidence>
<dbReference type="InterPro" id="IPR051212">
    <property type="entry name" value="Type-I_RE_S_subunit"/>
</dbReference>